<feature type="region of interest" description="Disordered" evidence="1">
    <location>
        <begin position="141"/>
        <end position="177"/>
    </location>
</feature>
<dbReference type="CDD" id="cd01040">
    <property type="entry name" value="Mb-like"/>
    <property type="match status" value="1"/>
</dbReference>
<dbReference type="OrthoDB" id="5851666at2759"/>
<feature type="compositionally biased region" description="Low complexity" evidence="1">
    <location>
        <begin position="162"/>
        <end position="175"/>
    </location>
</feature>
<feature type="compositionally biased region" description="Low complexity" evidence="1">
    <location>
        <begin position="141"/>
        <end position="155"/>
    </location>
</feature>
<sequence length="530" mass="59044">MGATSSTTNGFDKTRRMSSALVDDESEDRENWKGNKAQSMYDLQRERSLETIKATAVAINNLGVVERKDENDKLNKVEIEQTKKRSPSRRLLITTKRITSTDKTNKNTYTNSKTNFTSSPKQNGSITTAASKSVQLASAVVSSSPSPTATNSTQQKTQPSLAASSDTSIDTSISSQGQKRRPLTWAWLRGHEVSLSSPSNNGTEKRSVPNRMTLTRRRSLKAGNASLINRSISQQQNEWPSPVHRPSNANKLHSSTSLVNALSRRASVGRPLLAQLGAQKSIRKSDAGLAGPSNPISASGREIIQLCFDQPHNDIGARICSRMLEKRPDFRNFVYSMGKDRWLQMTTRLRQFLDNVVKRVDNVDAVEKLARRYGEEHVELKCYGFKPDFWVSLADAMTVECVILDQATHQPSDTITAWSLLVSLMFSAVRDGYYQAMRAQRISQRHRNVQQRELSLRLDEDVDSDTGGRSFSGVEKSASAHELQSPVKRSGSQNNAFKVAEQKNSLTTCEQQVVKLGDKKPSSLRKVEFF</sequence>
<dbReference type="AlphaFoldDB" id="A0A6V7ULW1"/>
<dbReference type="InterPro" id="IPR000971">
    <property type="entry name" value="Globin"/>
</dbReference>
<feature type="region of interest" description="Disordered" evidence="1">
    <location>
        <begin position="193"/>
        <end position="218"/>
    </location>
</feature>
<feature type="region of interest" description="Disordered" evidence="1">
    <location>
        <begin position="1"/>
        <end position="37"/>
    </location>
</feature>
<comment type="caution">
    <text evidence="3">The sequence shown here is derived from an EMBL/GenBank/DDBJ whole genome shotgun (WGS) entry which is preliminary data.</text>
</comment>
<evidence type="ECO:0000256" key="1">
    <source>
        <dbReference type="SAM" id="MobiDB-lite"/>
    </source>
</evidence>
<protein>
    <recommendedName>
        <fullName evidence="2">Globin domain-containing protein</fullName>
    </recommendedName>
</protein>
<feature type="compositionally biased region" description="Polar residues" evidence="1">
    <location>
        <begin position="1"/>
        <end position="11"/>
    </location>
</feature>
<dbReference type="Proteomes" id="UP000580250">
    <property type="component" value="Unassembled WGS sequence"/>
</dbReference>
<proteinExistence type="predicted"/>
<feature type="compositionally biased region" description="Low complexity" evidence="1">
    <location>
        <begin position="106"/>
        <end position="119"/>
    </location>
</feature>
<feature type="region of interest" description="Disordered" evidence="1">
    <location>
        <begin position="461"/>
        <end position="496"/>
    </location>
</feature>
<organism evidence="3 4">
    <name type="scientific">Meloidogyne enterolobii</name>
    <name type="common">Root-knot nematode worm</name>
    <name type="synonym">Meloidogyne mayaguensis</name>
    <dbReference type="NCBI Taxonomy" id="390850"/>
    <lineage>
        <taxon>Eukaryota</taxon>
        <taxon>Metazoa</taxon>
        <taxon>Ecdysozoa</taxon>
        <taxon>Nematoda</taxon>
        <taxon>Chromadorea</taxon>
        <taxon>Rhabditida</taxon>
        <taxon>Tylenchina</taxon>
        <taxon>Tylenchomorpha</taxon>
        <taxon>Tylenchoidea</taxon>
        <taxon>Meloidogynidae</taxon>
        <taxon>Meloidogyninae</taxon>
        <taxon>Meloidogyne</taxon>
    </lineage>
</organism>
<feature type="region of interest" description="Disordered" evidence="1">
    <location>
        <begin position="97"/>
        <end position="124"/>
    </location>
</feature>
<dbReference type="GO" id="GO:0020037">
    <property type="term" value="F:heme binding"/>
    <property type="evidence" value="ECO:0007669"/>
    <property type="project" value="InterPro"/>
</dbReference>
<dbReference type="GO" id="GO:0019825">
    <property type="term" value="F:oxygen binding"/>
    <property type="evidence" value="ECO:0007669"/>
    <property type="project" value="InterPro"/>
</dbReference>
<feature type="domain" description="Globin" evidence="2">
    <location>
        <begin position="295"/>
        <end position="434"/>
    </location>
</feature>
<dbReference type="EMBL" id="CAJEWN010000084">
    <property type="protein sequence ID" value="CAD2161187.1"/>
    <property type="molecule type" value="Genomic_DNA"/>
</dbReference>
<dbReference type="PROSITE" id="PS01033">
    <property type="entry name" value="GLOBIN"/>
    <property type="match status" value="1"/>
</dbReference>
<dbReference type="InterPro" id="IPR009050">
    <property type="entry name" value="Globin-like_sf"/>
</dbReference>
<feature type="compositionally biased region" description="Polar residues" evidence="1">
    <location>
        <begin position="247"/>
        <end position="256"/>
    </location>
</feature>
<dbReference type="InterPro" id="IPR044399">
    <property type="entry name" value="Mb-like_M"/>
</dbReference>
<feature type="region of interest" description="Disordered" evidence="1">
    <location>
        <begin position="232"/>
        <end position="256"/>
    </location>
</feature>
<dbReference type="Gene3D" id="1.10.490.10">
    <property type="entry name" value="Globins"/>
    <property type="match status" value="1"/>
</dbReference>
<dbReference type="SUPFAM" id="SSF46458">
    <property type="entry name" value="Globin-like"/>
    <property type="match status" value="1"/>
</dbReference>
<name>A0A6V7ULW1_MELEN</name>
<evidence type="ECO:0000313" key="3">
    <source>
        <dbReference type="EMBL" id="CAD2161187.1"/>
    </source>
</evidence>
<gene>
    <name evidence="3" type="ORF">MENT_LOCUS14672</name>
</gene>
<dbReference type="InterPro" id="IPR012292">
    <property type="entry name" value="Globin/Proto"/>
</dbReference>
<evidence type="ECO:0000259" key="2">
    <source>
        <dbReference type="PROSITE" id="PS01033"/>
    </source>
</evidence>
<evidence type="ECO:0000313" key="4">
    <source>
        <dbReference type="Proteomes" id="UP000580250"/>
    </source>
</evidence>
<accession>A0A6V7ULW1</accession>
<reference evidence="3 4" key="1">
    <citation type="submission" date="2020-08" db="EMBL/GenBank/DDBJ databases">
        <authorList>
            <person name="Koutsovoulos G."/>
            <person name="Danchin GJ E."/>
        </authorList>
    </citation>
    <scope>NUCLEOTIDE SEQUENCE [LARGE SCALE GENOMIC DNA]</scope>
</reference>